<dbReference type="Gene3D" id="1.10.630.10">
    <property type="entry name" value="Cytochrome P450"/>
    <property type="match status" value="1"/>
</dbReference>
<dbReference type="AlphaFoldDB" id="A0AAV0KEZ1"/>
<evidence type="ECO:0000256" key="3">
    <source>
        <dbReference type="ARBA" id="ARBA00022617"/>
    </source>
</evidence>
<name>A0AAV0KEZ1_9ROSI</name>
<sequence>MASPLLIPFLTLLATFVIATTTLTLITKLFSTKHPRHRPPPGPRRLPIIGNLHQLVSALPHRRLRDLAHKHGPDVMHLQLGELSHIVISSAEAAREVMKTHDVVFASRPSILGADIVVYAGKDLAFTPYNDFYRKLRKTCVVELLGAHRVRSFRPIREKEAAALVDSLSRSAAKGETVDVGKALFQLTSRATRGSAFGKLAGDVDGEVFFKMVERIADVLGGFRVSDLFPSLTWLPVVTGFKSQLMEIHRELDRMLDEMISEYKERRAAAFAAAGKGVGGGVVETEDLLDVLLNLNESQSLDFSLTLENVKAVTLEIFLAGVETSATAMDWTMAELVRDPRVMRIAQEEVRRVYRGKHVVDESSVYELEYLDMVIQESLRLHPPLPLLLPRESTEQVQVMGYDIPPKTKVIVNGWAIGRDPRYWGADAEKFYPERFLKSTSNYKGTDHFDFIPFGAGRRMCPGILYGTSVVKLTLANLLFHFDWKLPDGSKPEDLDMTERFGSSARRECNLCLIPVAYDAM</sequence>
<dbReference type="InterPro" id="IPR017972">
    <property type="entry name" value="Cyt_P450_CS"/>
</dbReference>
<evidence type="ECO:0000256" key="1">
    <source>
        <dbReference type="ARBA" id="ARBA00001971"/>
    </source>
</evidence>
<dbReference type="Proteomes" id="UP001154282">
    <property type="component" value="Unassembled WGS sequence"/>
</dbReference>
<evidence type="ECO:0000256" key="5">
    <source>
        <dbReference type="ARBA" id="ARBA00023002"/>
    </source>
</evidence>
<dbReference type="PANTHER" id="PTHR47955:SF8">
    <property type="entry name" value="CYTOCHROME P450 71D11-LIKE"/>
    <property type="match status" value="1"/>
</dbReference>
<feature type="binding site" description="axial binding residue" evidence="8">
    <location>
        <position position="461"/>
    </location>
    <ligand>
        <name>heme</name>
        <dbReference type="ChEBI" id="CHEBI:30413"/>
    </ligand>
    <ligandPart>
        <name>Fe</name>
        <dbReference type="ChEBI" id="CHEBI:18248"/>
    </ligandPart>
</feature>
<proteinExistence type="inferred from homology"/>
<dbReference type="SUPFAM" id="SSF48264">
    <property type="entry name" value="Cytochrome P450"/>
    <property type="match status" value="1"/>
</dbReference>
<evidence type="ECO:0000256" key="9">
    <source>
        <dbReference type="RuleBase" id="RU000461"/>
    </source>
</evidence>
<dbReference type="PRINTS" id="PR00385">
    <property type="entry name" value="P450"/>
</dbReference>
<evidence type="ECO:0000256" key="8">
    <source>
        <dbReference type="PIRSR" id="PIRSR602401-1"/>
    </source>
</evidence>
<dbReference type="PANTHER" id="PTHR47955">
    <property type="entry name" value="CYTOCHROME P450 FAMILY 71 PROTEIN"/>
    <property type="match status" value="1"/>
</dbReference>
<evidence type="ECO:0000256" key="4">
    <source>
        <dbReference type="ARBA" id="ARBA00022723"/>
    </source>
</evidence>
<evidence type="ECO:0000256" key="7">
    <source>
        <dbReference type="ARBA" id="ARBA00023033"/>
    </source>
</evidence>
<keyword evidence="6 8" id="KW-0408">Iron</keyword>
<keyword evidence="7 9" id="KW-0503">Monooxygenase</keyword>
<comment type="cofactor">
    <cofactor evidence="1 8">
        <name>heme</name>
        <dbReference type="ChEBI" id="CHEBI:30413"/>
    </cofactor>
</comment>
<evidence type="ECO:0000256" key="2">
    <source>
        <dbReference type="ARBA" id="ARBA00010617"/>
    </source>
</evidence>
<accession>A0AAV0KEZ1</accession>
<dbReference type="InterPro" id="IPR002401">
    <property type="entry name" value="Cyt_P450_E_grp-I"/>
</dbReference>
<dbReference type="CDD" id="cd11072">
    <property type="entry name" value="CYP71-like"/>
    <property type="match status" value="1"/>
</dbReference>
<dbReference type="GO" id="GO:0016705">
    <property type="term" value="F:oxidoreductase activity, acting on paired donors, with incorporation or reduction of molecular oxygen"/>
    <property type="evidence" value="ECO:0007669"/>
    <property type="project" value="InterPro"/>
</dbReference>
<dbReference type="PRINTS" id="PR00463">
    <property type="entry name" value="EP450I"/>
</dbReference>
<comment type="similarity">
    <text evidence="2 9">Belongs to the cytochrome P450 family.</text>
</comment>
<keyword evidence="5 9" id="KW-0560">Oxidoreductase</keyword>
<evidence type="ECO:0000313" key="10">
    <source>
        <dbReference type="EMBL" id="CAI0420622.1"/>
    </source>
</evidence>
<organism evidence="10 11">
    <name type="scientific">Linum tenue</name>
    <dbReference type="NCBI Taxonomy" id="586396"/>
    <lineage>
        <taxon>Eukaryota</taxon>
        <taxon>Viridiplantae</taxon>
        <taxon>Streptophyta</taxon>
        <taxon>Embryophyta</taxon>
        <taxon>Tracheophyta</taxon>
        <taxon>Spermatophyta</taxon>
        <taxon>Magnoliopsida</taxon>
        <taxon>eudicotyledons</taxon>
        <taxon>Gunneridae</taxon>
        <taxon>Pentapetalae</taxon>
        <taxon>rosids</taxon>
        <taxon>fabids</taxon>
        <taxon>Malpighiales</taxon>
        <taxon>Linaceae</taxon>
        <taxon>Linum</taxon>
    </lineage>
</organism>
<dbReference type="FunFam" id="1.10.630.10:FF:000043">
    <property type="entry name" value="Cytochrome P450 99A2"/>
    <property type="match status" value="1"/>
</dbReference>
<dbReference type="EMBL" id="CAMGYJ010000005">
    <property type="protein sequence ID" value="CAI0420622.1"/>
    <property type="molecule type" value="Genomic_DNA"/>
</dbReference>
<evidence type="ECO:0000256" key="6">
    <source>
        <dbReference type="ARBA" id="ARBA00023004"/>
    </source>
</evidence>
<keyword evidence="11" id="KW-1185">Reference proteome</keyword>
<dbReference type="PROSITE" id="PS00086">
    <property type="entry name" value="CYTOCHROME_P450"/>
    <property type="match status" value="1"/>
</dbReference>
<protein>
    <recommendedName>
        <fullName evidence="12">Cytochrome P450</fullName>
    </recommendedName>
</protein>
<dbReference type="GO" id="GO:0020037">
    <property type="term" value="F:heme binding"/>
    <property type="evidence" value="ECO:0007669"/>
    <property type="project" value="InterPro"/>
</dbReference>
<reference evidence="10" key="1">
    <citation type="submission" date="2022-08" db="EMBL/GenBank/DDBJ databases">
        <authorList>
            <person name="Gutierrez-Valencia J."/>
        </authorList>
    </citation>
    <scope>NUCLEOTIDE SEQUENCE</scope>
</reference>
<evidence type="ECO:0000313" key="11">
    <source>
        <dbReference type="Proteomes" id="UP001154282"/>
    </source>
</evidence>
<keyword evidence="4 8" id="KW-0479">Metal-binding</keyword>
<gene>
    <name evidence="10" type="ORF">LITE_LOCUS18441</name>
</gene>
<dbReference type="GO" id="GO:0004497">
    <property type="term" value="F:monooxygenase activity"/>
    <property type="evidence" value="ECO:0007669"/>
    <property type="project" value="UniProtKB-KW"/>
</dbReference>
<dbReference type="Pfam" id="PF00067">
    <property type="entry name" value="p450"/>
    <property type="match status" value="1"/>
</dbReference>
<comment type="caution">
    <text evidence="10">The sequence shown here is derived from an EMBL/GenBank/DDBJ whole genome shotgun (WGS) entry which is preliminary data.</text>
</comment>
<keyword evidence="3 8" id="KW-0349">Heme</keyword>
<dbReference type="GO" id="GO:0005506">
    <property type="term" value="F:iron ion binding"/>
    <property type="evidence" value="ECO:0007669"/>
    <property type="project" value="InterPro"/>
</dbReference>
<dbReference type="InterPro" id="IPR001128">
    <property type="entry name" value="Cyt_P450"/>
</dbReference>
<dbReference type="InterPro" id="IPR036396">
    <property type="entry name" value="Cyt_P450_sf"/>
</dbReference>
<evidence type="ECO:0008006" key="12">
    <source>
        <dbReference type="Google" id="ProtNLM"/>
    </source>
</evidence>